<dbReference type="InterPro" id="IPR013096">
    <property type="entry name" value="Cupin_2"/>
</dbReference>
<dbReference type="Proteomes" id="UP000249794">
    <property type="component" value="Unassembled WGS sequence"/>
</dbReference>
<evidence type="ECO:0000259" key="1">
    <source>
        <dbReference type="Pfam" id="PF07883"/>
    </source>
</evidence>
<name>A0A2W4X9Z5_9CYAN</name>
<dbReference type="EMBL" id="QBMP01000123">
    <property type="protein sequence ID" value="PZO53876.1"/>
    <property type="molecule type" value="Genomic_DNA"/>
</dbReference>
<organism evidence="2 3">
    <name type="scientific">Phormidesmis priestleyi</name>
    <dbReference type="NCBI Taxonomy" id="268141"/>
    <lineage>
        <taxon>Bacteria</taxon>
        <taxon>Bacillati</taxon>
        <taxon>Cyanobacteriota</taxon>
        <taxon>Cyanophyceae</taxon>
        <taxon>Leptolyngbyales</taxon>
        <taxon>Leptolyngbyaceae</taxon>
        <taxon>Phormidesmis</taxon>
    </lineage>
</organism>
<gene>
    <name evidence="2" type="ORF">DCF15_12330</name>
</gene>
<accession>A0A2W4X9Z5</accession>
<sequence>MKLTTLSHLPVETVSHNQEIKKQVMLRLGDLPHLTSFSQARFLPRQVATAHAHDDMHEVFFVESGIGRIVIDGTPHNLAPGVCVAVAPGEIHEVSNTGEEALVLTYFGLEV</sequence>
<dbReference type="AlphaFoldDB" id="A0A2W4X9Z5"/>
<dbReference type="SUPFAM" id="SSF51182">
    <property type="entry name" value="RmlC-like cupins"/>
    <property type="match status" value="1"/>
</dbReference>
<protein>
    <submittedName>
        <fullName evidence="2">Cupin domain-containing protein</fullName>
    </submittedName>
</protein>
<dbReference type="Gene3D" id="2.60.120.10">
    <property type="entry name" value="Jelly Rolls"/>
    <property type="match status" value="1"/>
</dbReference>
<dbReference type="InterPro" id="IPR011051">
    <property type="entry name" value="RmlC_Cupin_sf"/>
</dbReference>
<feature type="domain" description="Cupin type-2" evidence="1">
    <location>
        <begin position="42"/>
        <end position="104"/>
    </location>
</feature>
<evidence type="ECO:0000313" key="3">
    <source>
        <dbReference type="Proteomes" id="UP000249794"/>
    </source>
</evidence>
<dbReference type="Pfam" id="PF07883">
    <property type="entry name" value="Cupin_2"/>
    <property type="match status" value="1"/>
</dbReference>
<evidence type="ECO:0000313" key="2">
    <source>
        <dbReference type="EMBL" id="PZO53876.1"/>
    </source>
</evidence>
<reference evidence="3" key="1">
    <citation type="submission" date="2018-04" db="EMBL/GenBank/DDBJ databases">
        <authorList>
            <person name="Cornet L."/>
        </authorList>
    </citation>
    <scope>NUCLEOTIDE SEQUENCE [LARGE SCALE GENOMIC DNA]</scope>
</reference>
<proteinExistence type="predicted"/>
<comment type="caution">
    <text evidence="2">The sequence shown here is derived from an EMBL/GenBank/DDBJ whole genome shotgun (WGS) entry which is preliminary data.</text>
</comment>
<reference evidence="2 3" key="2">
    <citation type="submission" date="2018-06" db="EMBL/GenBank/DDBJ databases">
        <title>Metagenomic assembly of (sub)arctic Cyanobacteria and their associated microbiome from non-axenic cultures.</title>
        <authorList>
            <person name="Baurain D."/>
        </authorList>
    </citation>
    <scope>NUCLEOTIDE SEQUENCE [LARGE SCALE GENOMIC DNA]</scope>
    <source>
        <strain evidence="2">ULC027bin1</strain>
    </source>
</reference>
<dbReference type="InterPro" id="IPR014710">
    <property type="entry name" value="RmlC-like_jellyroll"/>
</dbReference>